<proteinExistence type="predicted"/>
<keyword evidence="4" id="KW-1185">Reference proteome</keyword>
<organism evidence="3 4">
    <name type="scientific">Helobdella robusta</name>
    <name type="common">Californian leech</name>
    <dbReference type="NCBI Taxonomy" id="6412"/>
    <lineage>
        <taxon>Eukaryota</taxon>
        <taxon>Metazoa</taxon>
        <taxon>Spiralia</taxon>
        <taxon>Lophotrochozoa</taxon>
        <taxon>Annelida</taxon>
        <taxon>Clitellata</taxon>
        <taxon>Hirudinea</taxon>
        <taxon>Rhynchobdellida</taxon>
        <taxon>Glossiphoniidae</taxon>
        <taxon>Helobdella</taxon>
    </lineage>
</organism>
<reference evidence="3" key="3">
    <citation type="submission" date="2015-06" db="UniProtKB">
        <authorList>
            <consortium name="EnsemblMetazoa"/>
        </authorList>
    </citation>
    <scope>IDENTIFICATION</scope>
</reference>
<dbReference type="EMBL" id="AMQM01008619">
    <property type="status" value="NOT_ANNOTATED_CDS"/>
    <property type="molecule type" value="Genomic_DNA"/>
</dbReference>
<dbReference type="HOGENOM" id="CLU_1490584_0_0_1"/>
<dbReference type="EMBL" id="KB095813">
    <property type="protein sequence ID" value="ESO11474.1"/>
    <property type="molecule type" value="Genomic_DNA"/>
</dbReference>
<dbReference type="InParanoid" id="T1FJ93"/>
<dbReference type="OrthoDB" id="7485566at2759"/>
<feature type="region of interest" description="Disordered" evidence="1">
    <location>
        <begin position="142"/>
        <end position="181"/>
    </location>
</feature>
<evidence type="ECO:0000313" key="3">
    <source>
        <dbReference type="EnsemblMetazoa" id="HelroP183169"/>
    </source>
</evidence>
<sequence length="181" mass="19964">MSSQGHVPSTTSLTLCHVCYKHFKLRQDGTLVRGSECSKSLKHPPLNRKRRSLNVVNADISKTSEDSRVLDTAVDMKSKFAKINSRLDAFSKCSLEELVKSVEPIVKEQGERVGKPKLSALVRCKIEQGNVRNAMRILASTDTMAPDSADTINSLKNKHPPSPLDRKPSPNEESISVTVNP</sequence>
<protein>
    <submittedName>
        <fullName evidence="2 3">Uncharacterized protein</fullName>
    </submittedName>
</protein>
<reference evidence="2 4" key="2">
    <citation type="journal article" date="2013" name="Nature">
        <title>Insights into bilaterian evolution from three spiralian genomes.</title>
        <authorList>
            <person name="Simakov O."/>
            <person name="Marletaz F."/>
            <person name="Cho S.J."/>
            <person name="Edsinger-Gonzales E."/>
            <person name="Havlak P."/>
            <person name="Hellsten U."/>
            <person name="Kuo D.H."/>
            <person name="Larsson T."/>
            <person name="Lv J."/>
            <person name="Arendt D."/>
            <person name="Savage R."/>
            <person name="Osoegawa K."/>
            <person name="de Jong P."/>
            <person name="Grimwood J."/>
            <person name="Chapman J.A."/>
            <person name="Shapiro H."/>
            <person name="Aerts A."/>
            <person name="Otillar R.P."/>
            <person name="Terry A.Y."/>
            <person name="Boore J.L."/>
            <person name="Grigoriev I.V."/>
            <person name="Lindberg D.R."/>
            <person name="Seaver E.C."/>
            <person name="Weisblat D.A."/>
            <person name="Putnam N.H."/>
            <person name="Rokhsar D.S."/>
        </authorList>
    </citation>
    <scope>NUCLEOTIDE SEQUENCE</scope>
</reference>
<accession>T1FJ93</accession>
<dbReference type="RefSeq" id="XP_009010455.1">
    <property type="nucleotide sequence ID" value="XM_009012207.1"/>
</dbReference>
<evidence type="ECO:0000313" key="2">
    <source>
        <dbReference type="EMBL" id="ESO11474.1"/>
    </source>
</evidence>
<evidence type="ECO:0000313" key="4">
    <source>
        <dbReference type="Proteomes" id="UP000015101"/>
    </source>
</evidence>
<dbReference type="EnsemblMetazoa" id="HelroT183169">
    <property type="protein sequence ID" value="HelroP183169"/>
    <property type="gene ID" value="HelroG183169"/>
</dbReference>
<dbReference type="CTD" id="20208892"/>
<feature type="compositionally biased region" description="Polar residues" evidence="1">
    <location>
        <begin position="171"/>
        <end position="181"/>
    </location>
</feature>
<evidence type="ECO:0000256" key="1">
    <source>
        <dbReference type="SAM" id="MobiDB-lite"/>
    </source>
</evidence>
<dbReference type="GeneID" id="20208892"/>
<name>T1FJ93_HELRO</name>
<dbReference type="KEGG" id="hro:HELRODRAFT_183169"/>
<dbReference type="Proteomes" id="UP000015101">
    <property type="component" value="Unassembled WGS sequence"/>
</dbReference>
<dbReference type="AlphaFoldDB" id="T1FJ93"/>
<reference evidence="4" key="1">
    <citation type="submission" date="2012-12" db="EMBL/GenBank/DDBJ databases">
        <authorList>
            <person name="Hellsten U."/>
            <person name="Grimwood J."/>
            <person name="Chapman J.A."/>
            <person name="Shapiro H."/>
            <person name="Aerts A."/>
            <person name="Otillar R.P."/>
            <person name="Terry A.Y."/>
            <person name="Boore J.L."/>
            <person name="Simakov O."/>
            <person name="Marletaz F."/>
            <person name="Cho S.-J."/>
            <person name="Edsinger-Gonzales E."/>
            <person name="Havlak P."/>
            <person name="Kuo D.-H."/>
            <person name="Larsson T."/>
            <person name="Lv J."/>
            <person name="Arendt D."/>
            <person name="Savage R."/>
            <person name="Osoegawa K."/>
            <person name="de Jong P."/>
            <person name="Lindberg D.R."/>
            <person name="Seaver E.C."/>
            <person name="Weisblat D.A."/>
            <person name="Putnam N.H."/>
            <person name="Grigoriev I.V."/>
            <person name="Rokhsar D.S."/>
        </authorList>
    </citation>
    <scope>NUCLEOTIDE SEQUENCE</scope>
</reference>
<gene>
    <name evidence="3" type="primary">20208892</name>
    <name evidence="2" type="ORF">HELRODRAFT_183169</name>
</gene>